<dbReference type="RefSeq" id="WP_253888637.1">
    <property type="nucleotide sequence ID" value="NZ_BAAAVB010000003.1"/>
</dbReference>
<feature type="domain" description="GGDEF" evidence="2">
    <location>
        <begin position="424"/>
        <end position="553"/>
    </location>
</feature>
<keyword evidence="4" id="KW-1185">Reference proteome</keyword>
<dbReference type="SMART" id="SM00267">
    <property type="entry name" value="GGDEF"/>
    <property type="match status" value="1"/>
</dbReference>
<evidence type="ECO:0000259" key="2">
    <source>
        <dbReference type="PROSITE" id="PS50887"/>
    </source>
</evidence>
<dbReference type="InterPro" id="IPR050469">
    <property type="entry name" value="Diguanylate_Cyclase"/>
</dbReference>
<dbReference type="CDD" id="cd01949">
    <property type="entry name" value="GGDEF"/>
    <property type="match status" value="1"/>
</dbReference>
<gene>
    <name evidence="3" type="ORF">LV75_004185</name>
</gene>
<evidence type="ECO:0000256" key="1">
    <source>
        <dbReference type="SAM" id="MobiDB-lite"/>
    </source>
</evidence>
<dbReference type="InterPro" id="IPR000160">
    <property type="entry name" value="GGDEF_dom"/>
</dbReference>
<dbReference type="InterPro" id="IPR029787">
    <property type="entry name" value="Nucleotide_cyclase"/>
</dbReference>
<dbReference type="PANTHER" id="PTHR45138:SF9">
    <property type="entry name" value="DIGUANYLATE CYCLASE DGCM-RELATED"/>
    <property type="match status" value="1"/>
</dbReference>
<protein>
    <submittedName>
        <fullName evidence="3">Diguanylate cyclase (GGDEF) domain-containing protein</fullName>
    </submittedName>
</protein>
<dbReference type="NCBIfam" id="TIGR00254">
    <property type="entry name" value="GGDEF"/>
    <property type="match status" value="1"/>
</dbReference>
<organism evidence="3 4">
    <name type="scientific">Actinokineospora diospyrosa</name>
    <dbReference type="NCBI Taxonomy" id="103728"/>
    <lineage>
        <taxon>Bacteria</taxon>
        <taxon>Bacillati</taxon>
        <taxon>Actinomycetota</taxon>
        <taxon>Actinomycetes</taxon>
        <taxon>Pseudonocardiales</taxon>
        <taxon>Pseudonocardiaceae</taxon>
        <taxon>Actinokineospora</taxon>
    </lineage>
</organism>
<reference evidence="3 4" key="1">
    <citation type="submission" date="2022-06" db="EMBL/GenBank/DDBJ databases">
        <title>Genomic Encyclopedia of Archaeal and Bacterial Type Strains, Phase II (KMG-II): from individual species to whole genera.</title>
        <authorList>
            <person name="Goeker M."/>
        </authorList>
    </citation>
    <scope>NUCLEOTIDE SEQUENCE [LARGE SCALE GENOMIC DNA]</scope>
    <source>
        <strain evidence="3 4">DSM 44255</strain>
    </source>
</reference>
<accession>A0ABT1IGH8</accession>
<dbReference type="Pfam" id="PF00990">
    <property type="entry name" value="GGDEF"/>
    <property type="match status" value="1"/>
</dbReference>
<name>A0ABT1IGH8_9PSEU</name>
<evidence type="ECO:0000313" key="4">
    <source>
        <dbReference type="Proteomes" id="UP001205185"/>
    </source>
</evidence>
<dbReference type="PROSITE" id="PS50887">
    <property type="entry name" value="GGDEF"/>
    <property type="match status" value="1"/>
</dbReference>
<proteinExistence type="predicted"/>
<evidence type="ECO:0000313" key="3">
    <source>
        <dbReference type="EMBL" id="MCP2271671.1"/>
    </source>
</evidence>
<comment type="caution">
    <text evidence="3">The sequence shown here is derived from an EMBL/GenBank/DDBJ whole genome shotgun (WGS) entry which is preliminary data.</text>
</comment>
<dbReference type="PANTHER" id="PTHR45138">
    <property type="entry name" value="REGULATORY COMPONENTS OF SENSORY TRANSDUCTION SYSTEM"/>
    <property type="match status" value="1"/>
</dbReference>
<sequence length="588" mass="63360">MDDEQRDPGELPALEERSDAWLVGRARELLAVIQVSPAAERLRHTTEVDRLLAEAQHRGEPRMVAQLLRSAIAVRVVTNDMADSAEPLLDELLAHTRRHGLIVLQADAHALRGRRLLLAGAEDAALTEAAVALAMLDEDITPDVLLGGRNWDMIMAGTLMDIGTVLTQLGVYEVADQVMARANRCIRASAGPHLISVHLINRARLLVGWGLRLERIGEDERAGERFATAAAIAVAVEAPFRESLFPRDPSLLAADQNPIIGAALALAQPSGAHINRLQRLSASMRYPRELVIVAVALARCLEHEGREDEAVDVLGEARSRMYHEAAEPTLRLCLIREYARLSGASGSERTIGALEHYATELEAQLWDMRESRIATLNTRREHERLSRMHGAIALQALQDPLTGLPNRRALDERLEVLAGTPANHPLAVALVDLDGFKGVNDRMSHAEGDDVLRVVASTLRDALRGSDMVARYGGDEFIVLLPGAPLSAAEAALRRALSAIASLPHDLSHGVTLSIGVVSLRPQETAVRALARADAAMYQAKRGGGNDIVAVRTGAAEDGAGGSDEGGADEENATGARLDPAWVLPETT</sequence>
<dbReference type="Proteomes" id="UP001205185">
    <property type="component" value="Unassembled WGS sequence"/>
</dbReference>
<dbReference type="Gene3D" id="3.30.70.270">
    <property type="match status" value="1"/>
</dbReference>
<dbReference type="InterPro" id="IPR043128">
    <property type="entry name" value="Rev_trsase/Diguanyl_cyclase"/>
</dbReference>
<dbReference type="SUPFAM" id="SSF55073">
    <property type="entry name" value="Nucleotide cyclase"/>
    <property type="match status" value="1"/>
</dbReference>
<dbReference type="EMBL" id="JAMTCO010000010">
    <property type="protein sequence ID" value="MCP2271671.1"/>
    <property type="molecule type" value="Genomic_DNA"/>
</dbReference>
<feature type="region of interest" description="Disordered" evidence="1">
    <location>
        <begin position="553"/>
        <end position="588"/>
    </location>
</feature>